<name>A0A0L0F0S9_9EUKA</name>
<dbReference type="AlphaFoldDB" id="A0A0L0F0S9"/>
<organism evidence="2 3">
    <name type="scientific">Sphaeroforma arctica JP610</name>
    <dbReference type="NCBI Taxonomy" id="667725"/>
    <lineage>
        <taxon>Eukaryota</taxon>
        <taxon>Ichthyosporea</taxon>
        <taxon>Ichthyophonida</taxon>
        <taxon>Sphaeroforma</taxon>
    </lineage>
</organism>
<protein>
    <submittedName>
        <fullName evidence="2">Uncharacterized protein</fullName>
    </submittedName>
</protein>
<feature type="compositionally biased region" description="Polar residues" evidence="1">
    <location>
        <begin position="19"/>
        <end position="47"/>
    </location>
</feature>
<dbReference type="RefSeq" id="XP_014144101.1">
    <property type="nucleotide sequence ID" value="XM_014288626.1"/>
</dbReference>
<evidence type="ECO:0000313" key="3">
    <source>
        <dbReference type="Proteomes" id="UP000054560"/>
    </source>
</evidence>
<feature type="compositionally biased region" description="Polar residues" evidence="1">
    <location>
        <begin position="1"/>
        <end position="10"/>
    </location>
</feature>
<reference evidence="2 3" key="1">
    <citation type="submission" date="2011-02" db="EMBL/GenBank/DDBJ databases">
        <title>The Genome Sequence of Sphaeroforma arctica JP610.</title>
        <authorList>
            <consortium name="The Broad Institute Genome Sequencing Platform"/>
            <person name="Russ C."/>
            <person name="Cuomo C."/>
            <person name="Young S.K."/>
            <person name="Zeng Q."/>
            <person name="Gargeya S."/>
            <person name="Alvarado L."/>
            <person name="Berlin A."/>
            <person name="Chapman S.B."/>
            <person name="Chen Z."/>
            <person name="Freedman E."/>
            <person name="Gellesch M."/>
            <person name="Goldberg J."/>
            <person name="Griggs A."/>
            <person name="Gujja S."/>
            <person name="Heilman E."/>
            <person name="Heiman D."/>
            <person name="Howarth C."/>
            <person name="Mehta T."/>
            <person name="Neiman D."/>
            <person name="Pearson M."/>
            <person name="Roberts A."/>
            <person name="Saif S."/>
            <person name="Shea T."/>
            <person name="Shenoy N."/>
            <person name="Sisk P."/>
            <person name="Stolte C."/>
            <person name="Sykes S."/>
            <person name="White J."/>
            <person name="Yandava C."/>
            <person name="Burger G."/>
            <person name="Gray M.W."/>
            <person name="Holland P.W.H."/>
            <person name="King N."/>
            <person name="Lang F.B.F."/>
            <person name="Roger A.J."/>
            <person name="Ruiz-Trillo I."/>
            <person name="Haas B."/>
            <person name="Nusbaum C."/>
            <person name="Birren B."/>
        </authorList>
    </citation>
    <scope>NUCLEOTIDE SEQUENCE [LARGE SCALE GENOMIC DNA]</scope>
    <source>
        <strain evidence="2 3">JP610</strain>
    </source>
</reference>
<sequence length="87" mass="9397">MSRTVDLTSSGDEDVSETMFKSSQSAQKTPRPKNNTNANKGSTSGIIDTTGKDGSATPDNVQANIEQERKSIKARLKAISQQIQELQ</sequence>
<dbReference type="EMBL" id="KQ251833">
    <property type="protein sequence ID" value="KNC70199.1"/>
    <property type="molecule type" value="Genomic_DNA"/>
</dbReference>
<feature type="region of interest" description="Disordered" evidence="1">
    <location>
        <begin position="1"/>
        <end position="59"/>
    </location>
</feature>
<accession>A0A0L0F0S9</accession>
<dbReference type="GeneID" id="25917784"/>
<dbReference type="Proteomes" id="UP000054560">
    <property type="component" value="Unassembled WGS sequence"/>
</dbReference>
<evidence type="ECO:0000256" key="1">
    <source>
        <dbReference type="SAM" id="MobiDB-lite"/>
    </source>
</evidence>
<keyword evidence="3" id="KW-1185">Reference proteome</keyword>
<gene>
    <name evidence="2" type="ORF">SARC_17280</name>
</gene>
<proteinExistence type="predicted"/>
<feature type="non-terminal residue" evidence="2">
    <location>
        <position position="87"/>
    </location>
</feature>
<evidence type="ECO:0000313" key="2">
    <source>
        <dbReference type="EMBL" id="KNC70199.1"/>
    </source>
</evidence>